<evidence type="ECO:0000313" key="1">
    <source>
        <dbReference type="EMBL" id="CAG6787602.1"/>
    </source>
</evidence>
<reference evidence="1" key="1">
    <citation type="submission" date="2021-05" db="EMBL/GenBank/DDBJ databases">
        <authorList>
            <person name="Alioto T."/>
            <person name="Alioto T."/>
            <person name="Gomez Garrido J."/>
        </authorList>
    </citation>
    <scope>NUCLEOTIDE SEQUENCE</scope>
</reference>
<name>A0A8D9FEZ3_9HEMI</name>
<protein>
    <submittedName>
        <fullName evidence="1">Uncharacterized protein</fullName>
    </submittedName>
</protein>
<organism evidence="1">
    <name type="scientific">Cacopsylla melanoneura</name>
    <dbReference type="NCBI Taxonomy" id="428564"/>
    <lineage>
        <taxon>Eukaryota</taxon>
        <taxon>Metazoa</taxon>
        <taxon>Ecdysozoa</taxon>
        <taxon>Arthropoda</taxon>
        <taxon>Hexapoda</taxon>
        <taxon>Insecta</taxon>
        <taxon>Pterygota</taxon>
        <taxon>Neoptera</taxon>
        <taxon>Paraneoptera</taxon>
        <taxon>Hemiptera</taxon>
        <taxon>Sternorrhyncha</taxon>
        <taxon>Psylloidea</taxon>
        <taxon>Psyllidae</taxon>
        <taxon>Psyllinae</taxon>
        <taxon>Cacopsylla</taxon>
    </lineage>
</organism>
<dbReference type="AlphaFoldDB" id="A0A8D9FEZ3"/>
<sequence length="132" mass="15183">MDFSQKEKIAPGTSGLLLSYLLFSILRDERPAIKELKSLCLLLFQTLLPLRSVGYLFNPTTVFLPFPGKFPDIRERFSSSLADFIDCFFVGDSSTILLIFQVPNRYLFLVQVCFHRQDPNPSVVFPRLELFL</sequence>
<accession>A0A8D9FEZ3</accession>
<proteinExistence type="predicted"/>
<dbReference type="EMBL" id="HBUF01654994">
    <property type="protein sequence ID" value="CAG6787602.1"/>
    <property type="molecule type" value="Transcribed_RNA"/>
</dbReference>